<sequence length="203" mass="22658">MKKIRILSMLLAITLIYSCKEAPKKEVKKEELSYSIATETSTINWTAFKTTDKVPVKGQFTEFSIENSKKASTPLEALDGIKFKIPVSSLFTKDTIRDGKLKKFFFGVMKNTTFLSGTVHTTNQNTGTVDLNMNGITHTLPITFVLSENNVVINAEMNVDNWQAQEALISLNEACKDLHTGPDGVTKTWSEVKIEVSTNFIQN</sequence>
<dbReference type="Pfam" id="PF04264">
    <property type="entry name" value="YceI"/>
    <property type="match status" value="1"/>
</dbReference>
<evidence type="ECO:0000313" key="3">
    <source>
        <dbReference type="Proteomes" id="UP001597032"/>
    </source>
</evidence>
<dbReference type="Gene3D" id="2.40.128.110">
    <property type="entry name" value="Lipid/polyisoprenoid-binding, YceI-like"/>
    <property type="match status" value="1"/>
</dbReference>
<name>A0ABW2Z819_9FLAO</name>
<protein>
    <submittedName>
        <fullName evidence="2">YceI family protein</fullName>
    </submittedName>
</protein>
<organism evidence="2 3">
    <name type="scientific">Lutibacter aestuarii</name>
    <dbReference type="NCBI Taxonomy" id="861111"/>
    <lineage>
        <taxon>Bacteria</taxon>
        <taxon>Pseudomonadati</taxon>
        <taxon>Bacteroidota</taxon>
        <taxon>Flavobacteriia</taxon>
        <taxon>Flavobacteriales</taxon>
        <taxon>Flavobacteriaceae</taxon>
        <taxon>Lutibacter</taxon>
    </lineage>
</organism>
<gene>
    <name evidence="2" type="ORF">ACFQZW_02930</name>
</gene>
<proteinExistence type="predicted"/>
<evidence type="ECO:0000313" key="2">
    <source>
        <dbReference type="EMBL" id="MFD0761024.1"/>
    </source>
</evidence>
<dbReference type="InterPro" id="IPR007372">
    <property type="entry name" value="Lipid/polyisoprenoid-bd_YceI"/>
</dbReference>
<dbReference type="InterPro" id="IPR036761">
    <property type="entry name" value="TTHA0802/YceI-like_sf"/>
</dbReference>
<dbReference type="Proteomes" id="UP001597032">
    <property type="component" value="Unassembled WGS sequence"/>
</dbReference>
<comment type="caution">
    <text evidence="2">The sequence shown here is derived from an EMBL/GenBank/DDBJ whole genome shotgun (WGS) entry which is preliminary data.</text>
</comment>
<accession>A0ABW2Z819</accession>
<dbReference type="EMBL" id="JBHTIC010000005">
    <property type="protein sequence ID" value="MFD0761024.1"/>
    <property type="molecule type" value="Genomic_DNA"/>
</dbReference>
<reference evidence="3" key="1">
    <citation type="journal article" date="2019" name="Int. J. Syst. Evol. Microbiol.">
        <title>The Global Catalogue of Microorganisms (GCM) 10K type strain sequencing project: providing services to taxonomists for standard genome sequencing and annotation.</title>
        <authorList>
            <consortium name="The Broad Institute Genomics Platform"/>
            <consortium name="The Broad Institute Genome Sequencing Center for Infectious Disease"/>
            <person name="Wu L."/>
            <person name="Ma J."/>
        </authorList>
    </citation>
    <scope>NUCLEOTIDE SEQUENCE [LARGE SCALE GENOMIC DNA]</scope>
    <source>
        <strain evidence="3">CCUG 60022</strain>
    </source>
</reference>
<dbReference type="PROSITE" id="PS51257">
    <property type="entry name" value="PROKAR_LIPOPROTEIN"/>
    <property type="match status" value="1"/>
</dbReference>
<keyword evidence="3" id="KW-1185">Reference proteome</keyword>
<evidence type="ECO:0000259" key="1">
    <source>
        <dbReference type="Pfam" id="PF04264"/>
    </source>
</evidence>
<feature type="domain" description="Lipid/polyisoprenoid-binding YceI-like" evidence="1">
    <location>
        <begin position="34"/>
        <end position="197"/>
    </location>
</feature>
<dbReference type="RefSeq" id="WP_298264469.1">
    <property type="nucleotide sequence ID" value="NZ_JBHTIC010000005.1"/>
</dbReference>
<dbReference type="SUPFAM" id="SSF101874">
    <property type="entry name" value="YceI-like"/>
    <property type="match status" value="1"/>
</dbReference>